<dbReference type="InterPro" id="IPR013761">
    <property type="entry name" value="SAM/pointed_sf"/>
</dbReference>
<dbReference type="STRING" id="62062.ENSHHUP00000079314"/>
<sequence>MTTSRPRIVFEWLKTLKLSPGLYVESFVDNGYDDLEGDGVYIPHQRQRIHDAVQRLKAEDESAAGLYFMLEPIPTTPPNNHLDRVGRNVGAYLGTQRNLMLGNRRELVIYPKLKLKIMIRDKVIRDGVNLARPTYPNKVYSGQWPVCLEGHLGLPRRNILVASNIFYILII</sequence>
<accession>A0A4W5R407</accession>
<dbReference type="SUPFAM" id="SSF47769">
    <property type="entry name" value="SAM/Pointed domain"/>
    <property type="match status" value="1"/>
</dbReference>
<protein>
    <submittedName>
        <fullName evidence="1">Sterile alpha motif domain containing 5</fullName>
    </submittedName>
</protein>
<dbReference type="AlphaFoldDB" id="A0A4W5R407"/>
<dbReference type="Ensembl" id="ENSHHUT00000081869.1">
    <property type="protein sequence ID" value="ENSHHUP00000079314.1"/>
    <property type="gene ID" value="ENSHHUG00000046233.1"/>
</dbReference>
<reference evidence="1" key="2">
    <citation type="submission" date="2025-08" db="UniProtKB">
        <authorList>
            <consortium name="Ensembl"/>
        </authorList>
    </citation>
    <scope>IDENTIFICATION</scope>
</reference>
<name>A0A4W5R407_9TELE</name>
<dbReference type="Gene3D" id="1.10.150.50">
    <property type="entry name" value="Transcription Factor, Ets-1"/>
    <property type="match status" value="1"/>
</dbReference>
<evidence type="ECO:0000313" key="2">
    <source>
        <dbReference type="Proteomes" id="UP000314982"/>
    </source>
</evidence>
<dbReference type="PANTHER" id="PTHR12301:SF8">
    <property type="entry name" value="STERILE ALPHA MOTIF DOMAIN-CONTAINING PROTEIN 5"/>
    <property type="match status" value="1"/>
</dbReference>
<evidence type="ECO:0000313" key="1">
    <source>
        <dbReference type="Ensembl" id="ENSHHUP00000079314.1"/>
    </source>
</evidence>
<organism evidence="1 2">
    <name type="scientific">Hucho hucho</name>
    <name type="common">huchen</name>
    <dbReference type="NCBI Taxonomy" id="62062"/>
    <lineage>
        <taxon>Eukaryota</taxon>
        <taxon>Metazoa</taxon>
        <taxon>Chordata</taxon>
        <taxon>Craniata</taxon>
        <taxon>Vertebrata</taxon>
        <taxon>Euteleostomi</taxon>
        <taxon>Actinopterygii</taxon>
        <taxon>Neopterygii</taxon>
        <taxon>Teleostei</taxon>
        <taxon>Protacanthopterygii</taxon>
        <taxon>Salmoniformes</taxon>
        <taxon>Salmonidae</taxon>
        <taxon>Salmoninae</taxon>
        <taxon>Hucho</taxon>
    </lineage>
</organism>
<proteinExistence type="predicted"/>
<keyword evidence="2" id="KW-1185">Reference proteome</keyword>
<dbReference type="PANTHER" id="PTHR12301">
    <property type="entry name" value="SAM-DOMAIN, SH3 AND NUCLEAR LOCALIZATION SIGNALS PROTEIN RELATED"/>
    <property type="match status" value="1"/>
</dbReference>
<reference evidence="1" key="3">
    <citation type="submission" date="2025-09" db="UniProtKB">
        <authorList>
            <consortium name="Ensembl"/>
        </authorList>
    </citation>
    <scope>IDENTIFICATION</scope>
</reference>
<dbReference type="GeneTree" id="ENSGT00510000048701"/>
<dbReference type="Proteomes" id="UP000314982">
    <property type="component" value="Unassembled WGS sequence"/>
</dbReference>
<reference evidence="2" key="1">
    <citation type="submission" date="2018-06" db="EMBL/GenBank/DDBJ databases">
        <title>Genome assembly of Danube salmon.</title>
        <authorList>
            <person name="Macqueen D.J."/>
            <person name="Gundappa M.K."/>
        </authorList>
    </citation>
    <scope>NUCLEOTIDE SEQUENCE [LARGE SCALE GENOMIC DNA]</scope>
</reference>
<dbReference type="InterPro" id="IPR051725">
    <property type="entry name" value="SAM-SH3_domain_protein"/>
</dbReference>